<evidence type="ECO:0000313" key="4">
    <source>
        <dbReference type="Proteomes" id="UP001066276"/>
    </source>
</evidence>
<dbReference type="AlphaFoldDB" id="A0AAV7WYP8"/>
<feature type="region of interest" description="Disordered" evidence="1">
    <location>
        <begin position="180"/>
        <end position="221"/>
    </location>
</feature>
<dbReference type="Proteomes" id="UP001066276">
    <property type="component" value="Chromosome 1_1"/>
</dbReference>
<name>A0AAV7WYP8_PLEWA</name>
<dbReference type="EMBL" id="JANPWB010000001">
    <property type="protein sequence ID" value="KAJ1218006.1"/>
    <property type="molecule type" value="Genomic_DNA"/>
</dbReference>
<feature type="compositionally biased region" description="Polar residues" evidence="1">
    <location>
        <begin position="182"/>
        <end position="192"/>
    </location>
</feature>
<sequence>MRAHHNHKPSYWENQQKELCRQKQDTKKDLEESRMAGQPEGEHRSSISSWAVSALPQSTSTPLRVATAAVFLLIAGSLVLFFIGIFNFGYVFGPALLGIGIVLFVLTLLFSGFFWACIREKSNHTLSAPNQGQPRGSIEGNSISVINQHFDMGMPELIREPPPDYWGHLPSNPCYDRWKDSQCGQRQGQATAIRSGEGPVATSPSSEEPPPSYWEALQTSH</sequence>
<feature type="transmembrane region" description="Helical" evidence="2">
    <location>
        <begin position="65"/>
        <end position="90"/>
    </location>
</feature>
<evidence type="ECO:0000256" key="1">
    <source>
        <dbReference type="SAM" id="MobiDB-lite"/>
    </source>
</evidence>
<evidence type="ECO:0000256" key="2">
    <source>
        <dbReference type="SAM" id="Phobius"/>
    </source>
</evidence>
<feature type="region of interest" description="Disordered" evidence="1">
    <location>
        <begin position="22"/>
        <end position="45"/>
    </location>
</feature>
<protein>
    <submittedName>
        <fullName evidence="3">Uncharacterized protein</fullName>
    </submittedName>
</protein>
<reference evidence="3" key="1">
    <citation type="journal article" date="2022" name="bioRxiv">
        <title>Sequencing and chromosome-scale assembly of the giantPleurodeles waltlgenome.</title>
        <authorList>
            <person name="Brown T."/>
            <person name="Elewa A."/>
            <person name="Iarovenko S."/>
            <person name="Subramanian E."/>
            <person name="Araus A.J."/>
            <person name="Petzold A."/>
            <person name="Susuki M."/>
            <person name="Suzuki K.-i.T."/>
            <person name="Hayashi T."/>
            <person name="Toyoda A."/>
            <person name="Oliveira C."/>
            <person name="Osipova E."/>
            <person name="Leigh N.D."/>
            <person name="Simon A."/>
            <person name="Yun M.H."/>
        </authorList>
    </citation>
    <scope>NUCLEOTIDE SEQUENCE</scope>
    <source>
        <strain evidence="3">20211129_DDA</strain>
        <tissue evidence="3">Liver</tissue>
    </source>
</reference>
<keyword evidence="2" id="KW-0472">Membrane</keyword>
<keyword evidence="2" id="KW-0812">Transmembrane</keyword>
<organism evidence="3 4">
    <name type="scientific">Pleurodeles waltl</name>
    <name type="common">Iberian ribbed newt</name>
    <dbReference type="NCBI Taxonomy" id="8319"/>
    <lineage>
        <taxon>Eukaryota</taxon>
        <taxon>Metazoa</taxon>
        <taxon>Chordata</taxon>
        <taxon>Craniata</taxon>
        <taxon>Vertebrata</taxon>
        <taxon>Euteleostomi</taxon>
        <taxon>Amphibia</taxon>
        <taxon>Batrachia</taxon>
        <taxon>Caudata</taxon>
        <taxon>Salamandroidea</taxon>
        <taxon>Salamandridae</taxon>
        <taxon>Pleurodelinae</taxon>
        <taxon>Pleurodeles</taxon>
    </lineage>
</organism>
<comment type="caution">
    <text evidence="3">The sequence shown here is derived from an EMBL/GenBank/DDBJ whole genome shotgun (WGS) entry which is preliminary data.</text>
</comment>
<accession>A0AAV7WYP8</accession>
<feature type="transmembrane region" description="Helical" evidence="2">
    <location>
        <begin position="96"/>
        <end position="118"/>
    </location>
</feature>
<keyword evidence="4" id="KW-1185">Reference proteome</keyword>
<evidence type="ECO:0000313" key="3">
    <source>
        <dbReference type="EMBL" id="KAJ1218006.1"/>
    </source>
</evidence>
<proteinExistence type="predicted"/>
<keyword evidence="2" id="KW-1133">Transmembrane helix</keyword>
<gene>
    <name evidence="3" type="ORF">NDU88_005592</name>
</gene>